<dbReference type="Proteomes" id="UP000697995">
    <property type="component" value="Unassembled WGS sequence"/>
</dbReference>
<reference evidence="1 2" key="1">
    <citation type="journal article" date="2020" name="Microorganisms">
        <title>Osmotic Adaptation and Compatible Solute Biosynthesis of Phototrophic Bacteria as Revealed from Genome Analyses.</title>
        <authorList>
            <person name="Imhoff J.F."/>
            <person name="Rahn T."/>
            <person name="Kunzel S."/>
            <person name="Keller A."/>
            <person name="Neulinger S.C."/>
        </authorList>
    </citation>
    <scope>NUCLEOTIDE SEQUENCE [LARGE SCALE GENOMIC DNA]</scope>
    <source>
        <strain evidence="1 2">DSM 15382</strain>
    </source>
</reference>
<proteinExistence type="predicted"/>
<organism evidence="1 2">
    <name type="scientific">Paracraurococcus ruber</name>
    <dbReference type="NCBI Taxonomy" id="77675"/>
    <lineage>
        <taxon>Bacteria</taxon>
        <taxon>Pseudomonadati</taxon>
        <taxon>Pseudomonadota</taxon>
        <taxon>Alphaproteobacteria</taxon>
        <taxon>Acetobacterales</taxon>
        <taxon>Roseomonadaceae</taxon>
        <taxon>Paracraurococcus</taxon>
    </lineage>
</organism>
<dbReference type="EMBL" id="NRSG01000044">
    <property type="protein sequence ID" value="MBK1658248.1"/>
    <property type="molecule type" value="Genomic_DNA"/>
</dbReference>
<name>A0ABS1CV66_9PROT</name>
<gene>
    <name evidence="1" type="ORF">CKO45_08400</name>
</gene>
<protein>
    <submittedName>
        <fullName evidence="1">Uncharacterized protein</fullName>
    </submittedName>
</protein>
<comment type="caution">
    <text evidence="1">The sequence shown here is derived from an EMBL/GenBank/DDBJ whole genome shotgun (WGS) entry which is preliminary data.</text>
</comment>
<accession>A0ABS1CV66</accession>
<sequence>MSMAACTPLSFDDVTPAMWQAGMVEAARYGIIIDAPSGEIAKAGFKIRYAYDPGRQHLEMQCLEHLFFVGCDTVNETIGKAIAAIRQGESVIA</sequence>
<evidence type="ECO:0000313" key="2">
    <source>
        <dbReference type="Proteomes" id="UP000697995"/>
    </source>
</evidence>
<keyword evidence="2" id="KW-1185">Reference proteome</keyword>
<evidence type="ECO:0000313" key="1">
    <source>
        <dbReference type="EMBL" id="MBK1658248.1"/>
    </source>
</evidence>